<protein>
    <submittedName>
        <fullName evidence="1">Uncharacterized protein</fullName>
    </submittedName>
</protein>
<accession>A0A0E9UQW2</accession>
<sequence>MITLQRLEPLCTLKTVSLAPFLLIGRSAQIHGLQVDELMF</sequence>
<proteinExistence type="predicted"/>
<name>A0A0E9UQW2_ANGAN</name>
<dbReference type="AlphaFoldDB" id="A0A0E9UQW2"/>
<evidence type="ECO:0000313" key="1">
    <source>
        <dbReference type="EMBL" id="JAH67328.1"/>
    </source>
</evidence>
<dbReference type="EMBL" id="GBXM01041249">
    <property type="protein sequence ID" value="JAH67328.1"/>
    <property type="molecule type" value="Transcribed_RNA"/>
</dbReference>
<reference evidence="1" key="1">
    <citation type="submission" date="2014-11" db="EMBL/GenBank/DDBJ databases">
        <authorList>
            <person name="Amaro Gonzalez C."/>
        </authorList>
    </citation>
    <scope>NUCLEOTIDE SEQUENCE</scope>
</reference>
<reference evidence="1" key="2">
    <citation type="journal article" date="2015" name="Fish Shellfish Immunol.">
        <title>Early steps in the European eel (Anguilla anguilla)-Vibrio vulnificus interaction in the gills: Role of the RtxA13 toxin.</title>
        <authorList>
            <person name="Callol A."/>
            <person name="Pajuelo D."/>
            <person name="Ebbesson L."/>
            <person name="Teles M."/>
            <person name="MacKenzie S."/>
            <person name="Amaro C."/>
        </authorList>
    </citation>
    <scope>NUCLEOTIDE SEQUENCE</scope>
</reference>
<organism evidence="1">
    <name type="scientific">Anguilla anguilla</name>
    <name type="common">European freshwater eel</name>
    <name type="synonym">Muraena anguilla</name>
    <dbReference type="NCBI Taxonomy" id="7936"/>
    <lineage>
        <taxon>Eukaryota</taxon>
        <taxon>Metazoa</taxon>
        <taxon>Chordata</taxon>
        <taxon>Craniata</taxon>
        <taxon>Vertebrata</taxon>
        <taxon>Euteleostomi</taxon>
        <taxon>Actinopterygii</taxon>
        <taxon>Neopterygii</taxon>
        <taxon>Teleostei</taxon>
        <taxon>Anguilliformes</taxon>
        <taxon>Anguillidae</taxon>
        <taxon>Anguilla</taxon>
    </lineage>
</organism>